<accession>A0A4S8LEV1</accession>
<dbReference type="EMBL" id="ML179449">
    <property type="protein sequence ID" value="THU87459.1"/>
    <property type="molecule type" value="Genomic_DNA"/>
</dbReference>
<dbReference type="OrthoDB" id="3127803at2759"/>
<sequence>MPKDLYPSSFSFHTGRAAFASRRAILQPSPDARLPDYDPHPAQQMVYLTELRRLIVEGMMATFSIENLTWIPYRLPVSCHTVEPRSYELTPGYVPPICPHITNPFRSRSDCSMTVREVLDPATGEISFIFRAPHPHCRFIVPIQYSPERSHELSRNQYAAQRGVGNGRESFLHESSENENIASLDAEGPADVDSGESELESELESESEL</sequence>
<reference evidence="2 3" key="1">
    <citation type="journal article" date="2019" name="Nat. Ecol. Evol.">
        <title>Megaphylogeny resolves global patterns of mushroom evolution.</title>
        <authorList>
            <person name="Varga T."/>
            <person name="Krizsan K."/>
            <person name="Foldi C."/>
            <person name="Dima B."/>
            <person name="Sanchez-Garcia M."/>
            <person name="Sanchez-Ramirez S."/>
            <person name="Szollosi G.J."/>
            <person name="Szarkandi J.G."/>
            <person name="Papp V."/>
            <person name="Albert L."/>
            <person name="Andreopoulos W."/>
            <person name="Angelini C."/>
            <person name="Antonin V."/>
            <person name="Barry K.W."/>
            <person name="Bougher N.L."/>
            <person name="Buchanan P."/>
            <person name="Buyck B."/>
            <person name="Bense V."/>
            <person name="Catcheside P."/>
            <person name="Chovatia M."/>
            <person name="Cooper J."/>
            <person name="Damon W."/>
            <person name="Desjardin D."/>
            <person name="Finy P."/>
            <person name="Geml J."/>
            <person name="Haridas S."/>
            <person name="Hughes K."/>
            <person name="Justo A."/>
            <person name="Karasinski D."/>
            <person name="Kautmanova I."/>
            <person name="Kiss B."/>
            <person name="Kocsube S."/>
            <person name="Kotiranta H."/>
            <person name="LaButti K.M."/>
            <person name="Lechner B.E."/>
            <person name="Liimatainen K."/>
            <person name="Lipzen A."/>
            <person name="Lukacs Z."/>
            <person name="Mihaltcheva S."/>
            <person name="Morgado L.N."/>
            <person name="Niskanen T."/>
            <person name="Noordeloos M.E."/>
            <person name="Ohm R.A."/>
            <person name="Ortiz-Santana B."/>
            <person name="Ovrebo C."/>
            <person name="Racz N."/>
            <person name="Riley R."/>
            <person name="Savchenko A."/>
            <person name="Shiryaev A."/>
            <person name="Soop K."/>
            <person name="Spirin V."/>
            <person name="Szebenyi C."/>
            <person name="Tomsovsky M."/>
            <person name="Tulloss R.E."/>
            <person name="Uehling J."/>
            <person name="Grigoriev I.V."/>
            <person name="Vagvolgyi C."/>
            <person name="Papp T."/>
            <person name="Martin F.M."/>
            <person name="Miettinen O."/>
            <person name="Hibbett D.S."/>
            <person name="Nagy L.G."/>
        </authorList>
    </citation>
    <scope>NUCLEOTIDE SEQUENCE [LARGE SCALE GENOMIC DNA]</scope>
    <source>
        <strain evidence="2 3">CBS 962.96</strain>
    </source>
</reference>
<evidence type="ECO:0000313" key="3">
    <source>
        <dbReference type="Proteomes" id="UP000297245"/>
    </source>
</evidence>
<protein>
    <submittedName>
        <fullName evidence="2">Uncharacterized protein</fullName>
    </submittedName>
</protein>
<dbReference type="Proteomes" id="UP000297245">
    <property type="component" value="Unassembled WGS sequence"/>
</dbReference>
<name>A0A4S8LEV1_DENBC</name>
<organism evidence="2 3">
    <name type="scientific">Dendrothele bispora (strain CBS 962.96)</name>
    <dbReference type="NCBI Taxonomy" id="1314807"/>
    <lineage>
        <taxon>Eukaryota</taxon>
        <taxon>Fungi</taxon>
        <taxon>Dikarya</taxon>
        <taxon>Basidiomycota</taxon>
        <taxon>Agaricomycotina</taxon>
        <taxon>Agaricomycetes</taxon>
        <taxon>Agaricomycetidae</taxon>
        <taxon>Agaricales</taxon>
        <taxon>Agaricales incertae sedis</taxon>
        <taxon>Dendrothele</taxon>
    </lineage>
</organism>
<gene>
    <name evidence="2" type="ORF">K435DRAFT_867260</name>
</gene>
<dbReference type="AlphaFoldDB" id="A0A4S8LEV1"/>
<evidence type="ECO:0000256" key="1">
    <source>
        <dbReference type="SAM" id="MobiDB-lite"/>
    </source>
</evidence>
<evidence type="ECO:0000313" key="2">
    <source>
        <dbReference type="EMBL" id="THU87459.1"/>
    </source>
</evidence>
<keyword evidence="3" id="KW-1185">Reference proteome</keyword>
<feature type="compositionally biased region" description="Acidic residues" evidence="1">
    <location>
        <begin position="188"/>
        <end position="209"/>
    </location>
</feature>
<proteinExistence type="predicted"/>
<feature type="region of interest" description="Disordered" evidence="1">
    <location>
        <begin position="165"/>
        <end position="209"/>
    </location>
</feature>